<dbReference type="InterPro" id="IPR014710">
    <property type="entry name" value="RmlC-like_jellyroll"/>
</dbReference>
<evidence type="ECO:0008006" key="2">
    <source>
        <dbReference type="Google" id="ProtNLM"/>
    </source>
</evidence>
<dbReference type="Gene3D" id="2.60.120.10">
    <property type="entry name" value="Jelly Rolls"/>
    <property type="match status" value="1"/>
</dbReference>
<dbReference type="PANTHER" id="PTHR21047:SF2">
    <property type="entry name" value="THYMIDINE DIPHOSPHO-4-KETO-RHAMNOSE 3,5-EPIMERASE"/>
    <property type="match status" value="1"/>
</dbReference>
<dbReference type="AlphaFoldDB" id="A0A0F9JVA6"/>
<dbReference type="InterPro" id="IPR011051">
    <property type="entry name" value="RmlC_Cupin_sf"/>
</dbReference>
<dbReference type="GO" id="GO:0008830">
    <property type="term" value="F:dTDP-4-dehydrorhamnose 3,5-epimerase activity"/>
    <property type="evidence" value="ECO:0007669"/>
    <property type="project" value="InterPro"/>
</dbReference>
<gene>
    <name evidence="1" type="ORF">LCGC14_1481850</name>
</gene>
<dbReference type="GO" id="GO:0005829">
    <property type="term" value="C:cytosol"/>
    <property type="evidence" value="ECO:0007669"/>
    <property type="project" value="TreeGrafter"/>
</dbReference>
<dbReference type="NCBIfam" id="TIGR01221">
    <property type="entry name" value="rmlC"/>
    <property type="match status" value="1"/>
</dbReference>
<dbReference type="SUPFAM" id="SSF51182">
    <property type="entry name" value="RmlC-like cupins"/>
    <property type="match status" value="1"/>
</dbReference>
<dbReference type="CDD" id="cd00438">
    <property type="entry name" value="cupin_RmlC"/>
    <property type="match status" value="1"/>
</dbReference>
<dbReference type="Pfam" id="PF00908">
    <property type="entry name" value="dTDP_sugar_isom"/>
    <property type="match status" value="1"/>
</dbReference>
<organism evidence="1">
    <name type="scientific">marine sediment metagenome</name>
    <dbReference type="NCBI Taxonomy" id="412755"/>
    <lineage>
        <taxon>unclassified sequences</taxon>
        <taxon>metagenomes</taxon>
        <taxon>ecological metagenomes</taxon>
    </lineage>
</organism>
<dbReference type="GO" id="GO:0000271">
    <property type="term" value="P:polysaccharide biosynthetic process"/>
    <property type="evidence" value="ECO:0007669"/>
    <property type="project" value="TreeGrafter"/>
</dbReference>
<accession>A0A0F9JVA6</accession>
<dbReference type="InterPro" id="IPR000888">
    <property type="entry name" value="RmlC-like"/>
</dbReference>
<name>A0A0F9JVA6_9ZZZZ</name>
<evidence type="ECO:0000313" key="1">
    <source>
        <dbReference type="EMBL" id="KKM66371.1"/>
    </source>
</evidence>
<dbReference type="PANTHER" id="PTHR21047">
    <property type="entry name" value="DTDP-6-DEOXY-D-GLUCOSE-3,5 EPIMERASE"/>
    <property type="match status" value="1"/>
</dbReference>
<sequence>MKFIETKFKDMHVIEPQPFQDERGSFSRVFCEKEFKEIGLTKRIVQINYSATTKKGAIRGMHFQLPPAAEIKIVKCIRGSILDVGIDLRKNSSTFLQWYGEILSTDNMKMLIIPEGFAHGFQALEENIEMIYFVTEFYAPQYEGGVRYNDPKVKVEWPLEVTDISKKDIKWPYLDENFKGINTLG</sequence>
<comment type="caution">
    <text evidence="1">The sequence shown here is derived from an EMBL/GenBank/DDBJ whole genome shotgun (WGS) entry which is preliminary data.</text>
</comment>
<dbReference type="EMBL" id="LAZR01010546">
    <property type="protein sequence ID" value="KKM66371.1"/>
    <property type="molecule type" value="Genomic_DNA"/>
</dbReference>
<proteinExistence type="predicted"/>
<protein>
    <recommendedName>
        <fullName evidence="2">dTDP-4-dehydrorhamnose 3,5-epimerase</fullName>
    </recommendedName>
</protein>
<dbReference type="GO" id="GO:0019305">
    <property type="term" value="P:dTDP-rhamnose biosynthetic process"/>
    <property type="evidence" value="ECO:0007669"/>
    <property type="project" value="TreeGrafter"/>
</dbReference>
<reference evidence="1" key="1">
    <citation type="journal article" date="2015" name="Nature">
        <title>Complex archaea that bridge the gap between prokaryotes and eukaryotes.</title>
        <authorList>
            <person name="Spang A."/>
            <person name="Saw J.H."/>
            <person name="Jorgensen S.L."/>
            <person name="Zaremba-Niedzwiedzka K."/>
            <person name="Martijn J."/>
            <person name="Lind A.E."/>
            <person name="van Eijk R."/>
            <person name="Schleper C."/>
            <person name="Guy L."/>
            <person name="Ettema T.J."/>
        </authorList>
    </citation>
    <scope>NUCLEOTIDE SEQUENCE</scope>
</reference>